<dbReference type="SMART" id="SM00341">
    <property type="entry name" value="HRDC"/>
    <property type="match status" value="1"/>
</dbReference>
<dbReference type="SUPFAM" id="SSF46785">
    <property type="entry name" value="Winged helix' DNA-binding domain"/>
    <property type="match status" value="1"/>
</dbReference>
<feature type="compositionally biased region" description="Basic and acidic residues" evidence="23">
    <location>
        <begin position="199"/>
        <end position="218"/>
    </location>
</feature>
<evidence type="ECO:0000256" key="3">
    <source>
        <dbReference type="ARBA" id="ARBA00005446"/>
    </source>
</evidence>
<proteinExistence type="inferred from homology"/>
<evidence type="ECO:0000256" key="14">
    <source>
        <dbReference type="ARBA" id="ARBA00023235"/>
    </source>
</evidence>
<evidence type="ECO:0000256" key="16">
    <source>
        <dbReference type="ARBA" id="ARBA00034617"/>
    </source>
</evidence>
<dbReference type="GO" id="GO:0043138">
    <property type="term" value="F:3'-5' DNA helicase activity"/>
    <property type="evidence" value="ECO:0007669"/>
    <property type="project" value="UniProtKB-EC"/>
</dbReference>
<evidence type="ECO:0000256" key="6">
    <source>
        <dbReference type="ARBA" id="ARBA00022741"/>
    </source>
</evidence>
<feature type="compositionally biased region" description="Polar residues" evidence="23">
    <location>
        <begin position="219"/>
        <end position="228"/>
    </location>
</feature>
<keyword evidence="11" id="KW-0067">ATP-binding</keyword>
<dbReference type="GO" id="GO:0005524">
    <property type="term" value="F:ATP binding"/>
    <property type="evidence" value="ECO:0007669"/>
    <property type="project" value="UniProtKB-KW"/>
</dbReference>
<evidence type="ECO:0000256" key="5">
    <source>
        <dbReference type="ARBA" id="ARBA00022723"/>
    </source>
</evidence>
<evidence type="ECO:0000256" key="10">
    <source>
        <dbReference type="ARBA" id="ARBA00022833"/>
    </source>
</evidence>
<dbReference type="PROSITE" id="PS51192">
    <property type="entry name" value="HELICASE_ATP_BIND_1"/>
    <property type="match status" value="1"/>
</dbReference>
<evidence type="ECO:0000256" key="11">
    <source>
        <dbReference type="ARBA" id="ARBA00022840"/>
    </source>
</evidence>
<dbReference type="Gene3D" id="3.40.50.300">
    <property type="entry name" value="P-loop containing nucleotide triphosphate hydrolases"/>
    <property type="match status" value="2"/>
</dbReference>
<feature type="compositionally biased region" description="Basic residues" evidence="23">
    <location>
        <begin position="1183"/>
        <end position="1205"/>
    </location>
</feature>
<dbReference type="NCBIfam" id="TIGR00614">
    <property type="entry name" value="recQ_fam"/>
    <property type="match status" value="1"/>
</dbReference>
<dbReference type="PROSITE" id="PS51194">
    <property type="entry name" value="HELICASE_CTER"/>
    <property type="match status" value="1"/>
</dbReference>
<organism evidence="27 28">
    <name type="scientific">Clunio marinus</name>
    <dbReference type="NCBI Taxonomy" id="568069"/>
    <lineage>
        <taxon>Eukaryota</taxon>
        <taxon>Metazoa</taxon>
        <taxon>Ecdysozoa</taxon>
        <taxon>Arthropoda</taxon>
        <taxon>Hexapoda</taxon>
        <taxon>Insecta</taxon>
        <taxon>Pterygota</taxon>
        <taxon>Neoptera</taxon>
        <taxon>Endopterygota</taxon>
        <taxon>Diptera</taxon>
        <taxon>Nematocera</taxon>
        <taxon>Chironomoidea</taxon>
        <taxon>Chironomidae</taxon>
        <taxon>Clunio</taxon>
    </lineage>
</organism>
<dbReference type="Gene3D" id="1.10.150.80">
    <property type="entry name" value="HRDC domain"/>
    <property type="match status" value="1"/>
</dbReference>
<keyword evidence="6" id="KW-0547">Nucleotide-binding</keyword>
<keyword evidence="15" id="KW-0539">Nucleus</keyword>
<keyword evidence="9" id="KW-0347">Helicase</keyword>
<comment type="similarity">
    <text evidence="3">Belongs to the helicase family. RecQ subfamily.</text>
</comment>
<dbReference type="InterPro" id="IPR014001">
    <property type="entry name" value="Helicase_ATP-bd"/>
</dbReference>
<keyword evidence="8" id="KW-0378">Hydrolase</keyword>
<dbReference type="InterPro" id="IPR044876">
    <property type="entry name" value="HRDC_dom_sf"/>
</dbReference>
<dbReference type="EC" id="5.6.2.4" evidence="17"/>
<evidence type="ECO:0000256" key="9">
    <source>
        <dbReference type="ARBA" id="ARBA00022806"/>
    </source>
</evidence>
<dbReference type="FunFam" id="1.10.10.10:FF:000495">
    <property type="entry name" value="RecQ family helicase MusN"/>
    <property type="match status" value="1"/>
</dbReference>
<feature type="region of interest" description="Disordered" evidence="23">
    <location>
        <begin position="116"/>
        <end position="135"/>
    </location>
</feature>
<feature type="domain" description="Helicase C-terminal" evidence="26">
    <location>
        <begin position="725"/>
        <end position="870"/>
    </location>
</feature>
<comment type="cofactor">
    <cofactor evidence="1">
        <name>Zn(2+)</name>
        <dbReference type="ChEBI" id="CHEBI:29105"/>
    </cofactor>
</comment>
<dbReference type="SMART" id="SM00956">
    <property type="entry name" value="RQC"/>
    <property type="match status" value="1"/>
</dbReference>
<feature type="compositionally biased region" description="Low complexity" evidence="23">
    <location>
        <begin position="1159"/>
        <end position="1171"/>
    </location>
</feature>
<dbReference type="SUPFAM" id="SSF52540">
    <property type="entry name" value="P-loop containing nucleoside triphosphate hydrolases"/>
    <property type="match status" value="1"/>
</dbReference>
<dbReference type="SMART" id="SM00487">
    <property type="entry name" value="DEXDc"/>
    <property type="match status" value="1"/>
</dbReference>
<dbReference type="GO" id="GO:0009378">
    <property type="term" value="F:four-way junction helicase activity"/>
    <property type="evidence" value="ECO:0007669"/>
    <property type="project" value="TreeGrafter"/>
</dbReference>
<dbReference type="GO" id="GO:0046872">
    <property type="term" value="F:metal ion binding"/>
    <property type="evidence" value="ECO:0007669"/>
    <property type="project" value="UniProtKB-KW"/>
</dbReference>
<dbReference type="GO" id="GO:0016787">
    <property type="term" value="F:hydrolase activity"/>
    <property type="evidence" value="ECO:0007669"/>
    <property type="project" value="UniProtKB-KW"/>
</dbReference>
<dbReference type="Proteomes" id="UP000183832">
    <property type="component" value="Unassembled WGS sequence"/>
</dbReference>
<keyword evidence="7" id="KW-0227">DNA damage</keyword>
<keyword evidence="5" id="KW-0479">Metal-binding</keyword>
<dbReference type="EMBL" id="CVRI01000064">
    <property type="protein sequence ID" value="CRL05522.1"/>
    <property type="molecule type" value="Genomic_DNA"/>
</dbReference>
<dbReference type="PROSITE" id="PS50967">
    <property type="entry name" value="HRDC"/>
    <property type="match status" value="1"/>
</dbReference>
<dbReference type="Gene3D" id="1.10.10.10">
    <property type="entry name" value="Winged helix-like DNA-binding domain superfamily/Winged helix DNA-binding domain"/>
    <property type="match status" value="1"/>
</dbReference>
<dbReference type="InterPro" id="IPR036390">
    <property type="entry name" value="WH_DNA-bd_sf"/>
</dbReference>
<evidence type="ECO:0000256" key="2">
    <source>
        <dbReference type="ARBA" id="ARBA00004123"/>
    </source>
</evidence>
<dbReference type="AlphaFoldDB" id="A0A1J1J0P5"/>
<dbReference type="Pfam" id="PF00570">
    <property type="entry name" value="HRDC"/>
    <property type="match status" value="1"/>
</dbReference>
<evidence type="ECO:0000256" key="13">
    <source>
        <dbReference type="ARBA" id="ARBA00023204"/>
    </source>
</evidence>
<comment type="catalytic activity">
    <reaction evidence="16">
        <text>Couples ATP hydrolysis with the unwinding of duplex DNA by translocating in the 3'-5' direction.</text>
        <dbReference type="EC" id="5.6.2.4"/>
    </reaction>
</comment>
<evidence type="ECO:0000256" key="15">
    <source>
        <dbReference type="ARBA" id="ARBA00023242"/>
    </source>
</evidence>
<dbReference type="STRING" id="568069.A0A1J1J0P5"/>
<keyword evidence="14" id="KW-0413">Isomerase</keyword>
<dbReference type="Pfam" id="PF00270">
    <property type="entry name" value="DEAD"/>
    <property type="match status" value="1"/>
</dbReference>
<dbReference type="SMART" id="SM00490">
    <property type="entry name" value="HELICc"/>
    <property type="match status" value="1"/>
</dbReference>
<dbReference type="CDD" id="cd18794">
    <property type="entry name" value="SF2_C_RecQ"/>
    <property type="match status" value="1"/>
</dbReference>
<dbReference type="PANTHER" id="PTHR13710">
    <property type="entry name" value="DNA HELICASE RECQ FAMILY MEMBER"/>
    <property type="match status" value="1"/>
</dbReference>
<dbReference type="InterPro" id="IPR002464">
    <property type="entry name" value="DNA/RNA_helicase_DEAH_CS"/>
</dbReference>
<comment type="subcellular location">
    <subcellularLocation>
        <location evidence="2">Nucleus</location>
    </subcellularLocation>
</comment>
<dbReference type="GO" id="GO:0006260">
    <property type="term" value="P:DNA replication"/>
    <property type="evidence" value="ECO:0007669"/>
    <property type="project" value="UniProtKB-KW"/>
</dbReference>
<evidence type="ECO:0000313" key="27">
    <source>
        <dbReference type="EMBL" id="CRL05522.1"/>
    </source>
</evidence>
<sequence length="1225" mass="139050">MVKVVDGTLKQTSVKDLFLRKSNKDKQEESFETDLDSKVEVKSPSIFDKYKRIEKKNISSPIDLDTSDDALTPLKGIKENLIHLNKSLTEHENKMGDSNAQKPKSSFKFRPAKALNFNGVNTSPPNESHKEEVSNKSSTFKKFSDFLVDDDDDFSMIDNEKVEKPKQKQLFTFKSKPLATSTQSMASIVNEERVNNIKGIDPPRKVVSKKSEEEEKKNQMNGNKISESPVKNSVFKHRTPDAIDENIINEIDKSMKDSSSDLNHLKEEKLKFLEHYYNIMTQIPMSHFHSIEGFNQTSIIKLKMAIGTLNGRIKRRKAEINEPIVISTPDNRSVVDASLVQIDDDQFDLDEVMENVRDNKLAEAGKSYCSYVDITNSPSVSSTSSFKPRINMANQQQRLPDPTPVVHNTDFVETFDTDDDGFPLIDYSQLEDVVPMPSTSQASKNVKPTEKIVKETVNSMIPDSSSKVSFSAINSLGKFHDNVHNDGLTGEFDGYHFPFSDQIKTCFQYTFGLREFRSNQLQAINAVMLGNDCFILMPTGGGKSLCYQLPAFITPGITLVVSPLKSLILDQVNKLKSLDIEAEALTGEMSQADSKRIFSDLGSLNPKIKLLYVTPEKISASSVLQEILDKLNSRGNLARVVIDEAHCVSVWGHDFRPDYKKLGELKKRYPKVPVMALTATANPRVRFDVVNQLGIKNCKWFLCSFNRPNLKYIVTPKSGPKTLNDIIQLIKSKFSRSSGIIYCLARKDCDTTAEKLKISNIKAASYHAGMSDKERERVQNGWIADKFLVICATIAFGMGIDKPDVRYVIHFAMPKSIEGYYQESGRAGRDGDIATCILYYNYSDKVRYMNLFKGQSKEQYQVSLNNLDLTVNFCENMMDCRRALQLNYFGEHFTREQCLMNRLSACDNCSRAHQYKDVDATDTCKIIVNAVQEWCMNRRFTVLQMVEMFKGAETKKVVDFKMNETRFHGHLKQWDRSDIQRIFHKLIIENYLREEIITHNDIPQSYLKIGPKVAQLMSPGSKLKIQFQMMEKNQPKAKKMEVTAVDQQDDELRDRCYHDLVEVAQRVAEEKGLTIGQVMNMQAIREMSKRMPESENDMLQIPHVTKANFDKFGQRFLDITVPYAAQRAINAMEKDFPDDDDDNNVSSYDDQERDWAALGRAASTSSNTSSGSKRKFGGGWARQKPKRYKTNTSRGKKNSPAKKRTAAAAKGRTGKNLLPRPTPQF</sequence>
<feature type="domain" description="Helicase ATP-binding" evidence="25">
    <location>
        <begin position="524"/>
        <end position="699"/>
    </location>
</feature>
<comment type="catalytic activity">
    <reaction evidence="19">
        <text>ATP + H2O = ADP + phosphate + H(+)</text>
        <dbReference type="Rhea" id="RHEA:13065"/>
        <dbReference type="ChEBI" id="CHEBI:15377"/>
        <dbReference type="ChEBI" id="CHEBI:15378"/>
        <dbReference type="ChEBI" id="CHEBI:30616"/>
        <dbReference type="ChEBI" id="CHEBI:43474"/>
        <dbReference type="ChEBI" id="CHEBI:456216"/>
    </reaction>
</comment>
<dbReference type="InterPro" id="IPR032284">
    <property type="entry name" value="RecQ_Zn-bd"/>
</dbReference>
<keyword evidence="4" id="KW-0235">DNA replication</keyword>
<dbReference type="GO" id="GO:0005737">
    <property type="term" value="C:cytoplasm"/>
    <property type="evidence" value="ECO:0007669"/>
    <property type="project" value="TreeGrafter"/>
</dbReference>
<dbReference type="Pfam" id="PF00271">
    <property type="entry name" value="Helicase_C"/>
    <property type="match status" value="1"/>
</dbReference>
<dbReference type="PANTHER" id="PTHR13710:SF153">
    <property type="entry name" value="RECQ-LIKE DNA HELICASE BLM"/>
    <property type="match status" value="1"/>
</dbReference>
<dbReference type="OrthoDB" id="10261556at2759"/>
<evidence type="ECO:0000259" key="24">
    <source>
        <dbReference type="PROSITE" id="PS50967"/>
    </source>
</evidence>
<dbReference type="SUPFAM" id="SSF47819">
    <property type="entry name" value="HRDC-like"/>
    <property type="match status" value="1"/>
</dbReference>
<dbReference type="InterPro" id="IPR001650">
    <property type="entry name" value="Helicase_C-like"/>
</dbReference>
<protein>
    <recommendedName>
        <fullName evidence="20">RecQ-like DNA helicase BLM</fullName>
        <ecNumber evidence="17">5.6.2.4</ecNumber>
    </recommendedName>
    <alternativeName>
        <fullName evidence="21">Bloom syndrome protein homolog</fullName>
    </alternativeName>
    <alternativeName>
        <fullName evidence="18">DNA 3'-5' helicase BLM</fullName>
    </alternativeName>
    <alternativeName>
        <fullName evidence="22">RecQ helicase homolog</fullName>
    </alternativeName>
</protein>
<evidence type="ECO:0000256" key="8">
    <source>
        <dbReference type="ARBA" id="ARBA00022801"/>
    </source>
</evidence>
<evidence type="ECO:0000256" key="7">
    <source>
        <dbReference type="ARBA" id="ARBA00022763"/>
    </source>
</evidence>
<evidence type="ECO:0000259" key="26">
    <source>
        <dbReference type="PROSITE" id="PS51194"/>
    </source>
</evidence>
<dbReference type="InterPro" id="IPR027417">
    <property type="entry name" value="P-loop_NTPase"/>
</dbReference>
<dbReference type="GO" id="GO:0005694">
    <property type="term" value="C:chromosome"/>
    <property type="evidence" value="ECO:0007669"/>
    <property type="project" value="TreeGrafter"/>
</dbReference>
<name>A0A1J1J0P5_9DIPT</name>
<evidence type="ECO:0000256" key="18">
    <source>
        <dbReference type="ARBA" id="ARBA00044542"/>
    </source>
</evidence>
<evidence type="ECO:0000256" key="1">
    <source>
        <dbReference type="ARBA" id="ARBA00001947"/>
    </source>
</evidence>
<feature type="domain" description="HRDC" evidence="24">
    <location>
        <begin position="1050"/>
        <end position="1130"/>
    </location>
</feature>
<dbReference type="InterPro" id="IPR002121">
    <property type="entry name" value="HRDC_dom"/>
</dbReference>
<evidence type="ECO:0000259" key="25">
    <source>
        <dbReference type="PROSITE" id="PS51192"/>
    </source>
</evidence>
<evidence type="ECO:0000256" key="22">
    <source>
        <dbReference type="ARBA" id="ARBA00076271"/>
    </source>
</evidence>
<dbReference type="FunFam" id="3.40.50.300:FF:000340">
    <property type="entry name" value="Bloom syndrome, RecQ helicase"/>
    <property type="match status" value="1"/>
</dbReference>
<evidence type="ECO:0000256" key="4">
    <source>
        <dbReference type="ARBA" id="ARBA00022705"/>
    </source>
</evidence>
<keyword evidence="28" id="KW-1185">Reference proteome</keyword>
<feature type="region of interest" description="Disordered" evidence="23">
    <location>
        <begin position="199"/>
        <end position="228"/>
    </location>
</feature>
<dbReference type="InterPro" id="IPR018982">
    <property type="entry name" value="RQC_domain"/>
</dbReference>
<evidence type="ECO:0000256" key="21">
    <source>
        <dbReference type="ARBA" id="ARBA00076065"/>
    </source>
</evidence>
<keyword evidence="10" id="KW-0862">Zinc</keyword>
<keyword evidence="13" id="KW-0234">DNA repair</keyword>
<gene>
    <name evidence="27" type="ORF">CLUMA_CG017980</name>
</gene>
<dbReference type="FunFam" id="3.40.50.300:FF:000537">
    <property type="entry name" value="Bloom syndrome RecQ-like helicase"/>
    <property type="match status" value="1"/>
</dbReference>
<dbReference type="PROSITE" id="PS00690">
    <property type="entry name" value="DEAH_ATP_HELICASE"/>
    <property type="match status" value="1"/>
</dbReference>
<reference evidence="27 28" key="1">
    <citation type="submission" date="2015-04" db="EMBL/GenBank/DDBJ databases">
        <authorList>
            <person name="Syromyatnikov M.Y."/>
            <person name="Popov V.N."/>
        </authorList>
    </citation>
    <scope>NUCLEOTIDE SEQUENCE [LARGE SCALE GENOMIC DNA]</scope>
</reference>
<dbReference type="GO" id="GO:0005634">
    <property type="term" value="C:nucleus"/>
    <property type="evidence" value="ECO:0007669"/>
    <property type="project" value="UniProtKB-SubCell"/>
</dbReference>
<evidence type="ECO:0000313" key="28">
    <source>
        <dbReference type="Proteomes" id="UP000183832"/>
    </source>
</evidence>
<evidence type="ECO:0000256" key="23">
    <source>
        <dbReference type="SAM" id="MobiDB-lite"/>
    </source>
</evidence>
<dbReference type="Pfam" id="PF09382">
    <property type="entry name" value="RQC"/>
    <property type="match status" value="1"/>
</dbReference>
<accession>A0A1J1J0P5</accession>
<dbReference type="InterPro" id="IPR010997">
    <property type="entry name" value="HRDC-like_sf"/>
</dbReference>
<dbReference type="InterPro" id="IPR004589">
    <property type="entry name" value="DNA_helicase_ATP-dep_RecQ"/>
</dbReference>
<evidence type="ECO:0000256" key="12">
    <source>
        <dbReference type="ARBA" id="ARBA00023125"/>
    </source>
</evidence>
<dbReference type="GO" id="GO:0003677">
    <property type="term" value="F:DNA binding"/>
    <property type="evidence" value="ECO:0007669"/>
    <property type="project" value="UniProtKB-KW"/>
</dbReference>
<evidence type="ECO:0000256" key="19">
    <source>
        <dbReference type="ARBA" id="ARBA00049360"/>
    </source>
</evidence>
<feature type="region of interest" description="Disordered" evidence="23">
    <location>
        <begin position="1159"/>
        <end position="1225"/>
    </location>
</feature>
<dbReference type="InterPro" id="IPR036388">
    <property type="entry name" value="WH-like_DNA-bd_sf"/>
</dbReference>
<feature type="compositionally biased region" description="Low complexity" evidence="23">
    <location>
        <begin position="1206"/>
        <end position="1215"/>
    </location>
</feature>
<dbReference type="GO" id="GO:0000724">
    <property type="term" value="P:double-strand break repair via homologous recombination"/>
    <property type="evidence" value="ECO:0007669"/>
    <property type="project" value="UniProtKB-ARBA"/>
</dbReference>
<dbReference type="GO" id="GO:0007131">
    <property type="term" value="P:reciprocal meiotic recombination"/>
    <property type="evidence" value="ECO:0007669"/>
    <property type="project" value="UniProtKB-ARBA"/>
</dbReference>
<dbReference type="InterPro" id="IPR011545">
    <property type="entry name" value="DEAD/DEAH_box_helicase_dom"/>
</dbReference>
<keyword evidence="12" id="KW-0238">DNA-binding</keyword>
<evidence type="ECO:0000256" key="17">
    <source>
        <dbReference type="ARBA" id="ARBA00034808"/>
    </source>
</evidence>
<evidence type="ECO:0000256" key="20">
    <source>
        <dbReference type="ARBA" id="ARBA00073450"/>
    </source>
</evidence>
<dbReference type="Pfam" id="PF16124">
    <property type="entry name" value="RecQ_Zn_bind"/>
    <property type="match status" value="1"/>
</dbReference>